<organism evidence="1 2">
    <name type="scientific">Cypionkella sinensis</name>
    <dbReference type="NCBI Taxonomy" id="1756043"/>
    <lineage>
        <taxon>Bacteria</taxon>
        <taxon>Pseudomonadati</taxon>
        <taxon>Pseudomonadota</taxon>
        <taxon>Alphaproteobacteria</taxon>
        <taxon>Rhodobacterales</taxon>
        <taxon>Paracoccaceae</taxon>
        <taxon>Cypionkella</taxon>
    </lineage>
</organism>
<dbReference type="RefSeq" id="WP_380072116.1">
    <property type="nucleotide sequence ID" value="NZ_JBHRTO010000001.1"/>
</dbReference>
<dbReference type="Proteomes" id="UP001595547">
    <property type="component" value="Unassembled WGS sequence"/>
</dbReference>
<evidence type="ECO:0000313" key="1">
    <source>
        <dbReference type="EMBL" id="MFC3180492.1"/>
    </source>
</evidence>
<sequence>MPSAHDLIIFTDEDGYPWAAFVWGEVDPHQVAALITLDAVEEETGYTEAGLADTGCSWPPNVQTHWLKQLGDDTYQICAESDEGAQRITGHRFYPQG</sequence>
<protein>
    <submittedName>
        <fullName evidence="1">Uncharacterized protein</fullName>
    </submittedName>
</protein>
<gene>
    <name evidence="1" type="ORF">ACFOGH_05790</name>
</gene>
<keyword evidence="2" id="KW-1185">Reference proteome</keyword>
<name>A0ABV7IZE7_9RHOB</name>
<comment type="caution">
    <text evidence="1">The sequence shown here is derived from an EMBL/GenBank/DDBJ whole genome shotgun (WGS) entry which is preliminary data.</text>
</comment>
<reference evidence="2" key="1">
    <citation type="journal article" date="2019" name="Int. J. Syst. Evol. Microbiol.">
        <title>The Global Catalogue of Microorganisms (GCM) 10K type strain sequencing project: providing services to taxonomists for standard genome sequencing and annotation.</title>
        <authorList>
            <consortium name="The Broad Institute Genomics Platform"/>
            <consortium name="The Broad Institute Genome Sequencing Center for Infectious Disease"/>
            <person name="Wu L."/>
            <person name="Ma J."/>
        </authorList>
    </citation>
    <scope>NUCLEOTIDE SEQUENCE [LARGE SCALE GENOMIC DNA]</scope>
    <source>
        <strain evidence="2">KCTC 52039</strain>
    </source>
</reference>
<evidence type="ECO:0000313" key="2">
    <source>
        <dbReference type="Proteomes" id="UP001595547"/>
    </source>
</evidence>
<proteinExistence type="predicted"/>
<dbReference type="EMBL" id="JBHRTO010000001">
    <property type="protein sequence ID" value="MFC3180492.1"/>
    <property type="molecule type" value="Genomic_DNA"/>
</dbReference>
<accession>A0ABV7IZE7</accession>